<evidence type="ECO:0000313" key="3">
    <source>
        <dbReference type="Proteomes" id="UP000326837"/>
    </source>
</evidence>
<reference evidence="3" key="1">
    <citation type="submission" date="2019-10" db="EMBL/GenBank/DDBJ databases">
        <title>Lacipirellula parvula gen. nov., sp. nov., representing a lineage of planctomycetes widespread in freshwater anoxic habitats, and description of the family Lacipirellulaceae.</title>
        <authorList>
            <person name="Dedysh S.N."/>
            <person name="Kulichevskaya I.S."/>
            <person name="Beletsky A.V."/>
            <person name="Rakitin A.L."/>
            <person name="Mardanov A.V."/>
            <person name="Ivanova A.A."/>
            <person name="Saltykova V.X."/>
            <person name="Rijpstra W.I.C."/>
            <person name="Sinninghe Damste J.S."/>
            <person name="Ravin N.V."/>
        </authorList>
    </citation>
    <scope>NUCLEOTIDE SEQUENCE [LARGE SCALE GENOMIC DNA]</scope>
    <source>
        <strain evidence="3">PX69</strain>
    </source>
</reference>
<evidence type="ECO:0008006" key="4">
    <source>
        <dbReference type="Google" id="ProtNLM"/>
    </source>
</evidence>
<dbReference type="Proteomes" id="UP000326837">
    <property type="component" value="Chromosome"/>
</dbReference>
<feature type="chain" id="PRO_5024854956" description="Carboxypeptidase regulatory-like domain-containing protein" evidence="1">
    <location>
        <begin position="21"/>
        <end position="137"/>
    </location>
</feature>
<accession>A0A5K7XB55</accession>
<organism evidence="2 3">
    <name type="scientific">Lacipirellula parvula</name>
    <dbReference type="NCBI Taxonomy" id="2650471"/>
    <lineage>
        <taxon>Bacteria</taxon>
        <taxon>Pseudomonadati</taxon>
        <taxon>Planctomycetota</taxon>
        <taxon>Planctomycetia</taxon>
        <taxon>Pirellulales</taxon>
        <taxon>Lacipirellulaceae</taxon>
        <taxon>Lacipirellula</taxon>
    </lineage>
</organism>
<name>A0A5K7XB55_9BACT</name>
<evidence type="ECO:0000256" key="1">
    <source>
        <dbReference type="SAM" id="SignalP"/>
    </source>
</evidence>
<dbReference type="KEGG" id="lpav:PLANPX_3217"/>
<evidence type="ECO:0000313" key="2">
    <source>
        <dbReference type="EMBL" id="BBO33605.1"/>
    </source>
</evidence>
<gene>
    <name evidence="2" type="ORF">PLANPX_3217</name>
</gene>
<sequence length="137" mass="13768">MSTAFVTKALVLAAITASLAGCGAGAVGALGGQATVDGAPIETGTISFKPADNPAGRGIGGALANGTFEIPSADKAKPGKYLVTVQAMKSTGKTRNDPQRGPVPIVESLELADSPQEVEITSANAQELQLAFTTKKK</sequence>
<dbReference type="EMBL" id="AP021861">
    <property type="protein sequence ID" value="BBO33605.1"/>
    <property type="molecule type" value="Genomic_DNA"/>
</dbReference>
<feature type="signal peptide" evidence="1">
    <location>
        <begin position="1"/>
        <end position="20"/>
    </location>
</feature>
<dbReference type="AlphaFoldDB" id="A0A5K7XB55"/>
<keyword evidence="1" id="KW-0732">Signal</keyword>
<dbReference type="RefSeq" id="WP_152099346.1">
    <property type="nucleotide sequence ID" value="NZ_AP021861.1"/>
</dbReference>
<protein>
    <recommendedName>
        <fullName evidence="4">Carboxypeptidase regulatory-like domain-containing protein</fullName>
    </recommendedName>
</protein>
<keyword evidence="3" id="KW-1185">Reference proteome</keyword>
<proteinExistence type="predicted"/>